<evidence type="ECO:0000256" key="1">
    <source>
        <dbReference type="ARBA" id="ARBA00001974"/>
    </source>
</evidence>
<keyword evidence="3" id="KW-0285">Flavoprotein</keyword>
<dbReference type="PANTHER" id="PTHR43400">
    <property type="entry name" value="FUMARATE REDUCTASE"/>
    <property type="match status" value="1"/>
</dbReference>
<reference evidence="10" key="1">
    <citation type="submission" date="2025-02" db="EMBL/GenBank/DDBJ databases">
        <authorList>
            <consortium name="NCBI Genome Project"/>
        </authorList>
    </citation>
    <scope>NUCLEOTIDE SEQUENCE</scope>
</reference>
<dbReference type="GO" id="GO:0016156">
    <property type="term" value="F:fumarate reductase (NADH) activity"/>
    <property type="evidence" value="ECO:0007669"/>
    <property type="project" value="UniProtKB-EC"/>
</dbReference>
<dbReference type="Pfam" id="PF00890">
    <property type="entry name" value="FAD_binding_2"/>
    <property type="match status" value="1"/>
</dbReference>
<dbReference type="InterPro" id="IPR003953">
    <property type="entry name" value="FAD-dep_OxRdtase_2_FAD-bd"/>
</dbReference>
<keyword evidence="5" id="KW-0560">Oxidoreductase</keyword>
<evidence type="ECO:0000256" key="2">
    <source>
        <dbReference type="ARBA" id="ARBA00008040"/>
    </source>
</evidence>
<dbReference type="FunFam" id="3.90.700.10:FF:000007">
    <property type="entry name" value="NADH-dependent fumarate reductase"/>
    <property type="match status" value="1"/>
</dbReference>
<dbReference type="AlphaFoldDB" id="A0AAJ6VSJ1"/>
<keyword evidence="4" id="KW-0274">FAD</keyword>
<comment type="cofactor">
    <cofactor evidence="1">
        <name>FAD</name>
        <dbReference type="ChEBI" id="CHEBI:57692"/>
    </cofactor>
</comment>
<dbReference type="Pfam" id="PF00173">
    <property type="entry name" value="Cyt-b5"/>
    <property type="match status" value="1"/>
</dbReference>
<dbReference type="GeneID" id="4989107"/>
<dbReference type="VEuPathDB" id="FungiDB:An16g07150"/>
<evidence type="ECO:0000259" key="9">
    <source>
        <dbReference type="PROSITE" id="PS50255"/>
    </source>
</evidence>
<dbReference type="InterPro" id="IPR036188">
    <property type="entry name" value="FAD/NAD-bd_sf"/>
</dbReference>
<dbReference type="NCBIfam" id="TIGR01813">
    <property type="entry name" value="flavo_cyto_c"/>
    <property type="match status" value="1"/>
</dbReference>
<accession>A0AAJ6VSJ1</accession>
<comment type="similarity">
    <text evidence="2">Belongs to the FAD-dependent oxidoreductase 2 family. FRD/SDH subfamily.</text>
</comment>
<evidence type="ECO:0000256" key="4">
    <source>
        <dbReference type="ARBA" id="ARBA00022827"/>
    </source>
</evidence>
<dbReference type="SUPFAM" id="SSF56425">
    <property type="entry name" value="Succinate dehydrogenase/fumarate reductase flavoprotein, catalytic domain"/>
    <property type="match status" value="1"/>
</dbReference>
<feature type="domain" description="Cytochrome b5 heme-binding" evidence="9">
    <location>
        <begin position="549"/>
        <end position="625"/>
    </location>
</feature>
<dbReference type="InterPro" id="IPR036400">
    <property type="entry name" value="Cyt_B5-like_heme/steroid_sf"/>
</dbReference>
<reference evidence="10" key="2">
    <citation type="submission" date="2025-08" db="UniProtKB">
        <authorList>
            <consortium name="RefSeq"/>
        </authorList>
    </citation>
    <scope>IDENTIFICATION</scope>
</reference>
<dbReference type="RefSeq" id="XP_001398015.1">
    <property type="nucleotide sequence ID" value="XM_001397978.3"/>
</dbReference>
<evidence type="ECO:0000256" key="3">
    <source>
        <dbReference type="ARBA" id="ARBA00022630"/>
    </source>
</evidence>
<dbReference type="EC" id="1.3.1.6" evidence="7"/>
<evidence type="ECO:0000313" key="10">
    <source>
        <dbReference type="RefSeq" id="XP_001398015.1"/>
    </source>
</evidence>
<dbReference type="SUPFAM" id="SSF55856">
    <property type="entry name" value="Cytochrome b5-like heme/steroid binding domain"/>
    <property type="match status" value="1"/>
</dbReference>
<protein>
    <recommendedName>
        <fullName evidence="7">fumarate reductase (NADH)</fullName>
        <ecNumber evidence="7">1.3.1.6</ecNumber>
    </recommendedName>
    <alternativeName>
        <fullName evidence="8">NADH-dependent fumarate reductase</fullName>
    </alternativeName>
</protein>
<dbReference type="PROSITE" id="PS50255">
    <property type="entry name" value="CYTOCHROME_B5_2"/>
    <property type="match status" value="1"/>
</dbReference>
<evidence type="ECO:0000256" key="5">
    <source>
        <dbReference type="ARBA" id="ARBA00023002"/>
    </source>
</evidence>
<name>A0AAJ6VSJ1_ASPNG</name>
<dbReference type="InterPro" id="IPR010960">
    <property type="entry name" value="Flavocytochrome_c"/>
</dbReference>
<dbReference type="PANTHER" id="PTHR43400:SF1">
    <property type="entry name" value="FUMARATE REDUCTASE"/>
    <property type="match status" value="1"/>
</dbReference>
<gene>
    <name evidence="10" type="ORF">An16g07150</name>
</gene>
<dbReference type="KEGG" id="ang:An16g07150"/>
<sequence>MATAPRVIVVGGGLSGLSAAHTVYLNGGNVLVLDKQAFFGGNSTKATSGINGALTRTQVDLGIADSVKQFYDDTLKSARDKARPELIKVLTYKSAAAVEWLQDVFNLDLTLVSRLGGHSQPRTHRGHDAKFPGMAITYALMQRLEELTESEPDRVQIIKKARVTSINKSGNNVTGVTYEYDGETHTADGVVVLATGGYAADFGDGSLLKQHRPDTFGLSSTNGTHATGDGQKMLMEIGANGIDMDKVQVHPTGLVDPKDPTAKFKFLAAEALRGEGGLLLNSDGQRFSDELGHRDYVSGQMWKEKEKGKWPIRLILNSKASNVLDFHTRHYSGRGLMKKMTGKELAKEIGCGEAALKKTFDDYNLIAEGKKKDPWNKRFFHNLPFSIDDDFHVALMEPVLHFTMGGIEINEHAQVLNSEKEAFDGLYACGELAGGVHGANRLGGSSLLGCVVYGRVAGDSASQYLFQKLLSGGASTAAQRLGQISLHIDPSTPGKISVEWGGSGAAGGQIAAGAGTPAAAAQGAKSAATPAGAAETAKPKEPAKFSIPEKEYSMEEIAKHNKKDDLWIVVKGVVLDVTNWLDEHPGGANALFNFMGRDATEEFAMLHDDEVIPKYAGHIVIGRVKGQTP</sequence>
<dbReference type="InterPro" id="IPR050315">
    <property type="entry name" value="FAD-oxidoreductase_2"/>
</dbReference>
<evidence type="ECO:0000256" key="8">
    <source>
        <dbReference type="ARBA" id="ARBA00077246"/>
    </source>
</evidence>
<proteinExistence type="inferred from homology"/>
<dbReference type="Gene3D" id="3.10.120.10">
    <property type="entry name" value="Cytochrome b5-like heme/steroid binding domain"/>
    <property type="match status" value="1"/>
</dbReference>
<dbReference type="SUPFAM" id="SSF51905">
    <property type="entry name" value="FAD/NAD(P)-binding domain"/>
    <property type="match status" value="1"/>
</dbReference>
<dbReference type="InterPro" id="IPR001199">
    <property type="entry name" value="Cyt_B5-like_heme/steroid-bd"/>
</dbReference>
<dbReference type="Gene3D" id="3.90.700.10">
    <property type="entry name" value="Succinate dehydrogenase/fumarate reductase flavoprotein, catalytic domain"/>
    <property type="match status" value="1"/>
</dbReference>
<dbReference type="InterPro" id="IPR027477">
    <property type="entry name" value="Succ_DH/fumarate_Rdtase_cat_sf"/>
</dbReference>
<dbReference type="SMR" id="A0AAJ6VSJ1"/>
<evidence type="ECO:0000256" key="7">
    <source>
        <dbReference type="ARBA" id="ARBA00067004"/>
    </source>
</evidence>
<evidence type="ECO:0000256" key="6">
    <source>
        <dbReference type="ARBA" id="ARBA00050832"/>
    </source>
</evidence>
<comment type="catalytic activity">
    <reaction evidence="6">
        <text>succinate + NAD(+) = fumarate + NADH + H(+)</text>
        <dbReference type="Rhea" id="RHEA:18281"/>
        <dbReference type="ChEBI" id="CHEBI:15378"/>
        <dbReference type="ChEBI" id="CHEBI:29806"/>
        <dbReference type="ChEBI" id="CHEBI:30031"/>
        <dbReference type="ChEBI" id="CHEBI:57540"/>
        <dbReference type="ChEBI" id="CHEBI:57945"/>
        <dbReference type="EC" id="1.3.1.6"/>
    </reaction>
</comment>
<dbReference type="Gene3D" id="3.50.50.60">
    <property type="entry name" value="FAD/NAD(P)-binding domain"/>
    <property type="match status" value="1"/>
</dbReference>
<dbReference type="SMART" id="SM01117">
    <property type="entry name" value="Cyt-b5"/>
    <property type="match status" value="1"/>
</dbReference>
<organism evidence="10">
    <name type="scientific">Aspergillus niger</name>
    <dbReference type="NCBI Taxonomy" id="5061"/>
    <lineage>
        <taxon>Eukaryota</taxon>
        <taxon>Fungi</taxon>
        <taxon>Dikarya</taxon>
        <taxon>Ascomycota</taxon>
        <taxon>Pezizomycotina</taxon>
        <taxon>Eurotiomycetes</taxon>
        <taxon>Eurotiomycetidae</taxon>
        <taxon>Eurotiales</taxon>
        <taxon>Aspergillaceae</taxon>
        <taxon>Aspergillus</taxon>
        <taxon>Aspergillus subgen. Circumdati</taxon>
    </lineage>
</organism>